<dbReference type="Proteomes" id="UP001060085">
    <property type="component" value="Linkage Group LG05"/>
</dbReference>
<dbReference type="EMBL" id="CM044705">
    <property type="protein sequence ID" value="KAI5663375.1"/>
    <property type="molecule type" value="Genomic_DNA"/>
</dbReference>
<keyword evidence="2" id="KW-1185">Reference proteome</keyword>
<comment type="caution">
    <text evidence="1">The sequence shown here is derived from an EMBL/GenBank/DDBJ whole genome shotgun (WGS) entry which is preliminary data.</text>
</comment>
<protein>
    <submittedName>
        <fullName evidence="1">Uncharacterized protein</fullName>
    </submittedName>
</protein>
<accession>A0ACC0ASN9</accession>
<evidence type="ECO:0000313" key="2">
    <source>
        <dbReference type="Proteomes" id="UP001060085"/>
    </source>
</evidence>
<reference evidence="2" key="1">
    <citation type="journal article" date="2023" name="Nat. Plants">
        <title>Single-cell RNA sequencing provides a high-resolution roadmap for understanding the multicellular compartmentation of specialized metabolism.</title>
        <authorList>
            <person name="Sun S."/>
            <person name="Shen X."/>
            <person name="Li Y."/>
            <person name="Li Y."/>
            <person name="Wang S."/>
            <person name="Li R."/>
            <person name="Zhang H."/>
            <person name="Shen G."/>
            <person name="Guo B."/>
            <person name="Wei J."/>
            <person name="Xu J."/>
            <person name="St-Pierre B."/>
            <person name="Chen S."/>
            <person name="Sun C."/>
        </authorList>
    </citation>
    <scope>NUCLEOTIDE SEQUENCE [LARGE SCALE GENOMIC DNA]</scope>
</reference>
<organism evidence="1 2">
    <name type="scientific">Catharanthus roseus</name>
    <name type="common">Madagascar periwinkle</name>
    <name type="synonym">Vinca rosea</name>
    <dbReference type="NCBI Taxonomy" id="4058"/>
    <lineage>
        <taxon>Eukaryota</taxon>
        <taxon>Viridiplantae</taxon>
        <taxon>Streptophyta</taxon>
        <taxon>Embryophyta</taxon>
        <taxon>Tracheophyta</taxon>
        <taxon>Spermatophyta</taxon>
        <taxon>Magnoliopsida</taxon>
        <taxon>eudicotyledons</taxon>
        <taxon>Gunneridae</taxon>
        <taxon>Pentapetalae</taxon>
        <taxon>asterids</taxon>
        <taxon>lamiids</taxon>
        <taxon>Gentianales</taxon>
        <taxon>Apocynaceae</taxon>
        <taxon>Rauvolfioideae</taxon>
        <taxon>Vinceae</taxon>
        <taxon>Catharanthinae</taxon>
        <taxon>Catharanthus</taxon>
    </lineage>
</organism>
<evidence type="ECO:0000313" key="1">
    <source>
        <dbReference type="EMBL" id="KAI5663375.1"/>
    </source>
</evidence>
<proteinExistence type="predicted"/>
<name>A0ACC0ASN9_CATRO</name>
<sequence length="289" mass="33774">MISIDLLNKLWPKSTKRVKIKIDFLSYFSICEETQVKDLDFCLELKKPEASLFLNPSGLRHRFLTDWVRKAVKLEGDSIKKSGERVIFTEIGFSWRITVHLIIQIFFWPFTFALIPTWVLLVLDFGDELKNSKCWNGERWNVIFGALNHYGSMILFKFKLKSSQAIAVSIFVTGFRVRIDVAYGGSNHGHGNFISRGHDGYENFTPKRHNEVGNFSSYAKSNGRTSYNDYGGYDRDNAKHDYYEHSPYDCYEEYCHSYGREVYFENLYDENVYGRKNKSEHVVHTPMVK</sequence>
<gene>
    <name evidence="1" type="ORF">M9H77_22698</name>
</gene>